<dbReference type="SUPFAM" id="SSF46946">
    <property type="entry name" value="S13-like H2TH domain"/>
    <property type="match status" value="1"/>
</dbReference>
<dbReference type="GO" id="GO:0003723">
    <property type="term" value="F:RNA binding"/>
    <property type="evidence" value="ECO:0007669"/>
    <property type="project" value="InterPro"/>
</dbReference>
<organism evidence="4 5">
    <name type="scientific">Musa acuminata subsp. malaccensis</name>
    <name type="common">Wild banana</name>
    <name type="synonym">Musa malaccensis</name>
    <dbReference type="NCBI Taxonomy" id="214687"/>
    <lineage>
        <taxon>Eukaryota</taxon>
        <taxon>Viridiplantae</taxon>
        <taxon>Streptophyta</taxon>
        <taxon>Embryophyta</taxon>
        <taxon>Tracheophyta</taxon>
        <taxon>Spermatophyta</taxon>
        <taxon>Magnoliopsida</taxon>
        <taxon>Liliopsida</taxon>
        <taxon>Zingiberales</taxon>
        <taxon>Musaceae</taxon>
        <taxon>Musa</taxon>
    </lineage>
</organism>
<dbReference type="Proteomes" id="UP000012960">
    <property type="component" value="Unplaced"/>
</dbReference>
<accession>A0A804I3H5</accession>
<dbReference type="InParanoid" id="A0A804I3H5"/>
<dbReference type="InterPro" id="IPR001892">
    <property type="entry name" value="Ribosomal_uS13"/>
</dbReference>
<protein>
    <submittedName>
        <fullName evidence="4">Uncharacterized protein</fullName>
    </submittedName>
</protein>
<evidence type="ECO:0000313" key="4">
    <source>
        <dbReference type="EnsemblPlants" id="Ma02_p16430.1"/>
    </source>
</evidence>
<keyword evidence="5" id="KW-1185">Reference proteome</keyword>
<dbReference type="EnsemblPlants" id="Ma02_t16430.1">
    <property type="protein sequence ID" value="Ma02_p16430.1"/>
    <property type="gene ID" value="Ma02_g16430"/>
</dbReference>
<evidence type="ECO:0000256" key="3">
    <source>
        <dbReference type="ARBA" id="ARBA00023274"/>
    </source>
</evidence>
<evidence type="ECO:0000313" key="5">
    <source>
        <dbReference type="Proteomes" id="UP000012960"/>
    </source>
</evidence>
<dbReference type="Gene3D" id="4.10.910.10">
    <property type="entry name" value="30s ribosomal protein s13, domain 2"/>
    <property type="match status" value="1"/>
</dbReference>
<dbReference type="GO" id="GO:0003735">
    <property type="term" value="F:structural constituent of ribosome"/>
    <property type="evidence" value="ECO:0007669"/>
    <property type="project" value="InterPro"/>
</dbReference>
<dbReference type="PROSITE" id="PS50159">
    <property type="entry name" value="RIBOSOMAL_S13_2"/>
    <property type="match status" value="1"/>
</dbReference>
<dbReference type="GO" id="GO:0005739">
    <property type="term" value="C:mitochondrion"/>
    <property type="evidence" value="ECO:0000318"/>
    <property type="project" value="GO_Central"/>
</dbReference>
<dbReference type="GO" id="GO:0006412">
    <property type="term" value="P:translation"/>
    <property type="evidence" value="ECO:0007669"/>
    <property type="project" value="InterPro"/>
</dbReference>
<keyword evidence="3" id="KW-0687">Ribonucleoprotein</keyword>
<keyword evidence="2" id="KW-0689">Ribosomal protein</keyword>
<comment type="similarity">
    <text evidence="1">Belongs to the universal ribosomal protein uS13 family.</text>
</comment>
<sequence>MTVIAETRKETADLSMASSLLCLSRPPFCSVSRGSSFSLPSSPSFPTSSPALELLPLSSFSLSSHSPLADPKLRSRWPQSDLKGFNRLTIERLKEIWCYRKIKHEMGLPCRGQRTENNCRMLRARRLLLLARKRAAR</sequence>
<dbReference type="Pfam" id="PF00416">
    <property type="entry name" value="Ribosomal_S13"/>
    <property type="match status" value="1"/>
</dbReference>
<evidence type="ECO:0000256" key="2">
    <source>
        <dbReference type="ARBA" id="ARBA00022980"/>
    </source>
</evidence>
<dbReference type="AlphaFoldDB" id="A0A804I3H5"/>
<evidence type="ECO:0000256" key="1">
    <source>
        <dbReference type="ARBA" id="ARBA00008080"/>
    </source>
</evidence>
<dbReference type="InterPro" id="IPR027437">
    <property type="entry name" value="Rbsml_uS13_C"/>
</dbReference>
<dbReference type="Gramene" id="Ma02_t16430.1">
    <property type="protein sequence ID" value="Ma02_p16430.1"/>
    <property type="gene ID" value="Ma02_g16430"/>
</dbReference>
<dbReference type="GO" id="GO:0015935">
    <property type="term" value="C:small ribosomal subunit"/>
    <property type="evidence" value="ECO:0000318"/>
    <property type="project" value="GO_Central"/>
</dbReference>
<reference evidence="4" key="1">
    <citation type="submission" date="2021-05" db="UniProtKB">
        <authorList>
            <consortium name="EnsemblPlants"/>
        </authorList>
    </citation>
    <scope>IDENTIFICATION</scope>
    <source>
        <strain evidence="4">subsp. malaccensis</strain>
    </source>
</reference>
<name>A0A804I3H5_MUSAM</name>
<dbReference type="InterPro" id="IPR010979">
    <property type="entry name" value="Ribosomal_uS13-like_H2TH"/>
</dbReference>
<proteinExistence type="inferred from homology"/>